<evidence type="ECO:0000256" key="5">
    <source>
        <dbReference type="ARBA" id="ARBA00022960"/>
    </source>
</evidence>
<dbReference type="GO" id="GO:0051301">
    <property type="term" value="P:cell division"/>
    <property type="evidence" value="ECO:0007669"/>
    <property type="project" value="UniProtKB-KW"/>
</dbReference>
<dbReference type="Pfam" id="PF01098">
    <property type="entry name" value="FTSW_RODA_SPOVE"/>
    <property type="match status" value="1"/>
</dbReference>
<keyword evidence="8 16" id="KW-0472">Membrane</keyword>
<dbReference type="PANTHER" id="PTHR30474">
    <property type="entry name" value="CELL CYCLE PROTEIN"/>
    <property type="match status" value="1"/>
</dbReference>
<dbReference type="KEGG" id="swf:E3E12_01010"/>
<dbReference type="GO" id="GO:0009252">
    <property type="term" value="P:peptidoglycan biosynthetic process"/>
    <property type="evidence" value="ECO:0007669"/>
    <property type="project" value="UniProtKB-KW"/>
</dbReference>
<feature type="transmembrane region" description="Helical" evidence="16">
    <location>
        <begin position="20"/>
        <end position="41"/>
    </location>
</feature>
<keyword evidence="6" id="KW-0573">Peptidoglycan synthesis</keyword>
<keyword evidence="18" id="KW-1185">Reference proteome</keyword>
<evidence type="ECO:0000256" key="1">
    <source>
        <dbReference type="ARBA" id="ARBA00004141"/>
    </source>
</evidence>
<sequence>MLPDRNDRSLTGRWWRSLDHFSLGCIFVLLGVGYILVLAATPAVAHRIGASNFMFITKQCAFLVVALLIVLGLSMLSVKRVLVLAFGMGALMLVLTAMTLHSGMDIKGAKRWIALPVMSLQPSEFLKPCFAVVAARLLTMRFAVAPGGGGWFLAGWRRGLAERLYTAVAQRLGHQSLPARLGRQILRPLAAPFPGTLLACGLFGIILMLLQMQPDIGMLSVVTMVFAIQLFIDGLAWWLTGTVVAMMVGAFVLAFTLFPHVHSRVMRFLHPDKGDHYQIDTSLRAFAHGGFWGTGPGEGTVKNFLPDAHADFVFAVAGEEYGLWLCLIIIGLFAVLVIRTLLKLIGVRDPFIILATTGLMAGIGLQAFINMGSTLHLIPTKGMTLPFLSYGGSSAMAIALAFGMMLSLTRKRPQDHSLDDDFGPHDDEAWPINPPLHNELLSLPPRRL</sequence>
<evidence type="ECO:0000256" key="12">
    <source>
        <dbReference type="ARBA" id="ARBA00041185"/>
    </source>
</evidence>
<evidence type="ECO:0000256" key="14">
    <source>
        <dbReference type="ARBA" id="ARBA00044770"/>
    </source>
</evidence>
<evidence type="ECO:0000256" key="15">
    <source>
        <dbReference type="ARBA" id="ARBA00049902"/>
    </source>
</evidence>
<evidence type="ECO:0000256" key="2">
    <source>
        <dbReference type="ARBA" id="ARBA00022676"/>
    </source>
</evidence>
<keyword evidence="17" id="KW-0132">Cell division</keyword>
<keyword evidence="7 16" id="KW-1133">Transmembrane helix</keyword>
<evidence type="ECO:0000256" key="4">
    <source>
        <dbReference type="ARBA" id="ARBA00022692"/>
    </source>
</evidence>
<evidence type="ECO:0000256" key="16">
    <source>
        <dbReference type="SAM" id="Phobius"/>
    </source>
</evidence>
<evidence type="ECO:0000256" key="10">
    <source>
        <dbReference type="ARBA" id="ARBA00033270"/>
    </source>
</evidence>
<dbReference type="InterPro" id="IPR001182">
    <property type="entry name" value="FtsW/RodA"/>
</dbReference>
<feature type="transmembrane region" description="Helical" evidence="16">
    <location>
        <begin position="53"/>
        <end position="75"/>
    </location>
</feature>
<comment type="subcellular location">
    <subcellularLocation>
        <location evidence="1">Membrane</location>
        <topology evidence="1">Multi-pass membrane protein</topology>
    </subcellularLocation>
</comment>
<feature type="transmembrane region" description="Helical" evidence="16">
    <location>
        <begin position="189"/>
        <end position="210"/>
    </location>
</feature>
<reference evidence="17 18" key="1">
    <citation type="submission" date="2019-03" db="EMBL/GenBank/DDBJ databases">
        <title>The complete genome sequence of Swingsia_sp. F3b2 LMG30590(T).</title>
        <authorList>
            <person name="Chua K.-O."/>
            <person name="Chan K.-G."/>
            <person name="See-Too W.-S."/>
        </authorList>
    </citation>
    <scope>NUCLEOTIDE SEQUENCE [LARGE SCALE GENOMIC DNA]</scope>
    <source>
        <strain evidence="17 18">F3b2</strain>
    </source>
</reference>
<evidence type="ECO:0000256" key="13">
    <source>
        <dbReference type="ARBA" id="ARBA00041418"/>
    </source>
</evidence>
<protein>
    <recommendedName>
        <fullName evidence="12">Probable peptidoglycan glycosyltransferase FtsW</fullName>
        <ecNumber evidence="14">2.4.99.28</ecNumber>
    </recommendedName>
    <alternativeName>
        <fullName evidence="13">Cell division protein FtsW</fullName>
    </alternativeName>
    <alternativeName>
        <fullName evidence="10">Cell wall polymerase</fullName>
    </alternativeName>
    <alternativeName>
        <fullName evidence="9">Peptidoglycan polymerase</fullName>
    </alternativeName>
</protein>
<comment type="catalytic activity">
    <reaction evidence="15">
        <text>[GlcNAc-(1-&gt;4)-Mur2Ac(oyl-L-Ala-gamma-D-Glu-L-Lys-D-Ala-D-Ala)](n)-di-trans,octa-cis-undecaprenyl diphosphate + beta-D-GlcNAc-(1-&gt;4)-Mur2Ac(oyl-L-Ala-gamma-D-Glu-L-Lys-D-Ala-D-Ala)-di-trans,octa-cis-undecaprenyl diphosphate = [GlcNAc-(1-&gt;4)-Mur2Ac(oyl-L-Ala-gamma-D-Glu-L-Lys-D-Ala-D-Ala)](n+1)-di-trans,octa-cis-undecaprenyl diphosphate + di-trans,octa-cis-undecaprenyl diphosphate + H(+)</text>
        <dbReference type="Rhea" id="RHEA:23708"/>
        <dbReference type="Rhea" id="RHEA-COMP:9602"/>
        <dbReference type="Rhea" id="RHEA-COMP:9603"/>
        <dbReference type="ChEBI" id="CHEBI:15378"/>
        <dbReference type="ChEBI" id="CHEBI:58405"/>
        <dbReference type="ChEBI" id="CHEBI:60033"/>
        <dbReference type="ChEBI" id="CHEBI:78435"/>
        <dbReference type="EC" id="2.4.99.28"/>
    </reaction>
</comment>
<keyword evidence="17" id="KW-0131">Cell cycle</keyword>
<dbReference type="EMBL" id="CP038231">
    <property type="protein sequence ID" value="QDH13009.1"/>
    <property type="molecule type" value="Genomic_DNA"/>
</dbReference>
<feature type="transmembrane region" description="Helical" evidence="16">
    <location>
        <begin position="237"/>
        <end position="258"/>
    </location>
</feature>
<name>A0A4Y6U6M1_9PROT</name>
<evidence type="ECO:0000256" key="8">
    <source>
        <dbReference type="ARBA" id="ARBA00023136"/>
    </source>
</evidence>
<dbReference type="RefSeq" id="WP_141442652.1">
    <property type="nucleotide sequence ID" value="NZ_CP038231.1"/>
</dbReference>
<evidence type="ECO:0000256" key="11">
    <source>
        <dbReference type="ARBA" id="ARBA00038053"/>
    </source>
</evidence>
<evidence type="ECO:0000256" key="7">
    <source>
        <dbReference type="ARBA" id="ARBA00022989"/>
    </source>
</evidence>
<dbReference type="Proteomes" id="UP000318709">
    <property type="component" value="Chromosome"/>
</dbReference>
<feature type="transmembrane region" description="Helical" evidence="16">
    <location>
        <begin position="81"/>
        <end position="101"/>
    </location>
</feature>
<keyword evidence="3" id="KW-0808">Transferase</keyword>
<evidence type="ECO:0000313" key="17">
    <source>
        <dbReference type="EMBL" id="QDH13009.1"/>
    </source>
</evidence>
<dbReference type="GO" id="GO:0005886">
    <property type="term" value="C:plasma membrane"/>
    <property type="evidence" value="ECO:0007669"/>
    <property type="project" value="TreeGrafter"/>
</dbReference>
<dbReference type="OrthoDB" id="9768187at2"/>
<evidence type="ECO:0000313" key="18">
    <source>
        <dbReference type="Proteomes" id="UP000318709"/>
    </source>
</evidence>
<feature type="transmembrane region" description="Helical" evidence="16">
    <location>
        <begin position="351"/>
        <end position="369"/>
    </location>
</feature>
<keyword evidence="5" id="KW-0133">Cell shape</keyword>
<organism evidence="17 18">
    <name type="scientific">Formicincola oecophyllae</name>
    <dbReference type="NCBI Taxonomy" id="2558361"/>
    <lineage>
        <taxon>Bacteria</taxon>
        <taxon>Pseudomonadati</taxon>
        <taxon>Pseudomonadota</taxon>
        <taxon>Alphaproteobacteria</taxon>
        <taxon>Acetobacterales</taxon>
        <taxon>Acetobacteraceae</taxon>
        <taxon>Formicincola</taxon>
    </lineage>
</organism>
<accession>A0A4Y6U6M1</accession>
<feature type="transmembrane region" description="Helical" evidence="16">
    <location>
        <begin position="216"/>
        <end position="232"/>
    </location>
</feature>
<dbReference type="AlphaFoldDB" id="A0A4Y6U6M1"/>
<dbReference type="EC" id="2.4.99.28" evidence="14"/>
<evidence type="ECO:0000256" key="3">
    <source>
        <dbReference type="ARBA" id="ARBA00022679"/>
    </source>
</evidence>
<dbReference type="GO" id="GO:0008360">
    <property type="term" value="P:regulation of cell shape"/>
    <property type="evidence" value="ECO:0007669"/>
    <property type="project" value="UniProtKB-KW"/>
</dbReference>
<dbReference type="GO" id="GO:0032153">
    <property type="term" value="C:cell division site"/>
    <property type="evidence" value="ECO:0007669"/>
    <property type="project" value="TreeGrafter"/>
</dbReference>
<comment type="similarity">
    <text evidence="11">Belongs to the SEDS family. FtsW subfamily.</text>
</comment>
<evidence type="ECO:0000256" key="9">
    <source>
        <dbReference type="ARBA" id="ARBA00032370"/>
    </source>
</evidence>
<dbReference type="GO" id="GO:0015648">
    <property type="term" value="F:lipid-linked peptidoglycan transporter activity"/>
    <property type="evidence" value="ECO:0007669"/>
    <property type="project" value="TreeGrafter"/>
</dbReference>
<dbReference type="GO" id="GO:0008955">
    <property type="term" value="F:peptidoglycan glycosyltransferase activity"/>
    <property type="evidence" value="ECO:0007669"/>
    <property type="project" value="UniProtKB-EC"/>
</dbReference>
<dbReference type="PANTHER" id="PTHR30474:SF2">
    <property type="entry name" value="PEPTIDOGLYCAN GLYCOSYLTRANSFERASE FTSW-RELATED"/>
    <property type="match status" value="1"/>
</dbReference>
<feature type="transmembrane region" description="Helical" evidence="16">
    <location>
        <begin position="321"/>
        <end position="342"/>
    </location>
</feature>
<feature type="transmembrane region" description="Helical" evidence="16">
    <location>
        <begin position="389"/>
        <end position="408"/>
    </location>
</feature>
<keyword evidence="4 16" id="KW-0812">Transmembrane</keyword>
<proteinExistence type="inferred from homology"/>
<keyword evidence="2" id="KW-0328">Glycosyltransferase</keyword>
<evidence type="ECO:0000256" key="6">
    <source>
        <dbReference type="ARBA" id="ARBA00022984"/>
    </source>
</evidence>
<gene>
    <name evidence="17" type="ORF">E3E12_01010</name>
</gene>